<keyword evidence="3" id="KW-0813">Transport</keyword>
<dbReference type="InterPro" id="IPR045262">
    <property type="entry name" value="STP/PLT_plant"/>
</dbReference>
<comment type="caution">
    <text evidence="7">The sequence shown here is derived from an EMBL/GenBank/DDBJ whole genome shotgun (WGS) entry which is preliminary data.</text>
</comment>
<dbReference type="Pfam" id="PF00083">
    <property type="entry name" value="Sugar_tr"/>
    <property type="match status" value="1"/>
</dbReference>
<proteinExistence type="inferred from homology"/>
<dbReference type="PANTHER" id="PTHR23500">
    <property type="entry name" value="SOLUTE CARRIER FAMILY 2, FACILITATED GLUCOSE TRANSPORTER"/>
    <property type="match status" value="1"/>
</dbReference>
<evidence type="ECO:0000313" key="7">
    <source>
        <dbReference type="EMBL" id="DAD47674.1"/>
    </source>
</evidence>
<protein>
    <recommendedName>
        <fullName evidence="9">Major facilitator superfamily (MFS) profile domain-containing protein</fullName>
    </recommendedName>
</protein>
<comment type="similarity">
    <text evidence="2">Belongs to the major facilitator superfamily. Sugar transporter (TC 2.A.1.1) family.</text>
</comment>
<dbReference type="Gene3D" id="1.20.1250.20">
    <property type="entry name" value="MFS general substrate transporter like domains"/>
    <property type="match status" value="1"/>
</dbReference>
<keyword evidence="8" id="KW-1185">Reference proteome</keyword>
<dbReference type="PANTHER" id="PTHR23500:SF30">
    <property type="entry name" value="SUGAR TRANSPORT PROTEIN 3"/>
    <property type="match status" value="1"/>
</dbReference>
<sequence length="63" mass="6721">MSAVMNGVVGIGLTFISLLIVDRLGQRVLFVIDGVQMFVSQLMVGEIMAAKLGDHVGLSKEDT</sequence>
<evidence type="ECO:0000256" key="5">
    <source>
        <dbReference type="ARBA" id="ARBA00022989"/>
    </source>
</evidence>
<dbReference type="GO" id="GO:0016020">
    <property type="term" value="C:membrane"/>
    <property type="evidence" value="ECO:0007669"/>
    <property type="project" value="UniProtKB-SubCell"/>
</dbReference>
<evidence type="ECO:0008006" key="9">
    <source>
        <dbReference type="Google" id="ProtNLM"/>
    </source>
</evidence>
<dbReference type="AlphaFoldDB" id="A0A822ZNW7"/>
<keyword evidence="5" id="KW-1133">Transmembrane helix</keyword>
<evidence type="ECO:0000256" key="6">
    <source>
        <dbReference type="ARBA" id="ARBA00023136"/>
    </source>
</evidence>
<accession>A0A822ZNW7</accession>
<dbReference type="Proteomes" id="UP000607653">
    <property type="component" value="Unassembled WGS sequence"/>
</dbReference>
<evidence type="ECO:0000256" key="2">
    <source>
        <dbReference type="ARBA" id="ARBA00010992"/>
    </source>
</evidence>
<evidence type="ECO:0000256" key="1">
    <source>
        <dbReference type="ARBA" id="ARBA00004370"/>
    </source>
</evidence>
<name>A0A822ZNW7_NELNU</name>
<organism evidence="7 8">
    <name type="scientific">Nelumbo nucifera</name>
    <name type="common">Sacred lotus</name>
    <dbReference type="NCBI Taxonomy" id="4432"/>
    <lineage>
        <taxon>Eukaryota</taxon>
        <taxon>Viridiplantae</taxon>
        <taxon>Streptophyta</taxon>
        <taxon>Embryophyta</taxon>
        <taxon>Tracheophyta</taxon>
        <taxon>Spermatophyta</taxon>
        <taxon>Magnoliopsida</taxon>
        <taxon>Proteales</taxon>
        <taxon>Nelumbonaceae</taxon>
        <taxon>Nelumbo</taxon>
    </lineage>
</organism>
<dbReference type="EMBL" id="DUZY01000008">
    <property type="protein sequence ID" value="DAD47674.1"/>
    <property type="molecule type" value="Genomic_DNA"/>
</dbReference>
<dbReference type="GO" id="GO:0015144">
    <property type="term" value="F:carbohydrate transmembrane transporter activity"/>
    <property type="evidence" value="ECO:0007669"/>
    <property type="project" value="InterPro"/>
</dbReference>
<comment type="subcellular location">
    <subcellularLocation>
        <location evidence="1">Membrane</location>
    </subcellularLocation>
</comment>
<evidence type="ECO:0000256" key="4">
    <source>
        <dbReference type="ARBA" id="ARBA00022692"/>
    </source>
</evidence>
<evidence type="ECO:0000256" key="3">
    <source>
        <dbReference type="ARBA" id="ARBA00022448"/>
    </source>
</evidence>
<keyword evidence="4" id="KW-0812">Transmembrane</keyword>
<reference evidence="7 8" key="1">
    <citation type="journal article" date="2020" name="Mol. Biol. Evol.">
        <title>Distinct Expression and Methylation Patterns for Genes with Different Fates following a Single Whole-Genome Duplication in Flowering Plants.</title>
        <authorList>
            <person name="Shi T."/>
            <person name="Rahmani R.S."/>
            <person name="Gugger P.F."/>
            <person name="Wang M."/>
            <person name="Li H."/>
            <person name="Zhang Y."/>
            <person name="Li Z."/>
            <person name="Wang Q."/>
            <person name="Van de Peer Y."/>
            <person name="Marchal K."/>
            <person name="Chen J."/>
        </authorList>
    </citation>
    <scope>NUCLEOTIDE SEQUENCE [LARGE SCALE GENOMIC DNA]</scope>
    <source>
        <tissue evidence="7">Leaf</tissue>
    </source>
</reference>
<dbReference type="InterPro" id="IPR005828">
    <property type="entry name" value="MFS_sugar_transport-like"/>
</dbReference>
<gene>
    <name evidence="7" type="ORF">HUJ06_017611</name>
</gene>
<evidence type="ECO:0000313" key="8">
    <source>
        <dbReference type="Proteomes" id="UP000607653"/>
    </source>
</evidence>
<dbReference type="InterPro" id="IPR036259">
    <property type="entry name" value="MFS_trans_sf"/>
</dbReference>
<keyword evidence="6" id="KW-0472">Membrane</keyword>